<dbReference type="EMBL" id="JAQJAE010000006">
    <property type="protein sequence ID" value="KAJ5588707.1"/>
    <property type="molecule type" value="Genomic_DNA"/>
</dbReference>
<evidence type="ECO:0000313" key="2">
    <source>
        <dbReference type="EMBL" id="KAJ5588707.1"/>
    </source>
</evidence>
<name>A0AAD6GTJ8_9EURO</name>
<feature type="compositionally biased region" description="Basic and acidic residues" evidence="1">
    <location>
        <begin position="127"/>
        <end position="143"/>
    </location>
</feature>
<gene>
    <name evidence="2" type="ORF">N7537_011385</name>
</gene>
<sequence>MAKSKTKLAPGRANDRAQQEQIRKRRHNLFKRLKEFNDRYDMDIWLTMRMPSGWVYTFCTKEEAPPNEADLQIQGFPVIRKTPADYAPKAKRQFVVRSPPVFSLRRPQYCRNGGHSSELEAQTSHEPAVRHRNDRKEEPRTPIDGDSQYMPSPFS</sequence>
<dbReference type="RefSeq" id="XP_056747726.1">
    <property type="nucleotide sequence ID" value="XM_056902439.1"/>
</dbReference>
<dbReference type="AlphaFoldDB" id="A0AAD6GTJ8"/>
<evidence type="ECO:0008006" key="4">
    <source>
        <dbReference type="Google" id="ProtNLM"/>
    </source>
</evidence>
<reference evidence="2" key="1">
    <citation type="journal article" date="2023" name="IMA Fungus">
        <title>Comparative genomic study of the Penicillium genus elucidates a diverse pangenome and 15 lateral gene transfer events.</title>
        <authorList>
            <person name="Petersen C."/>
            <person name="Sorensen T."/>
            <person name="Nielsen M.R."/>
            <person name="Sondergaard T.E."/>
            <person name="Sorensen J.L."/>
            <person name="Fitzpatrick D.A."/>
            <person name="Frisvad J.C."/>
            <person name="Nielsen K.L."/>
        </authorList>
    </citation>
    <scope>NUCLEOTIDE SEQUENCE</scope>
    <source>
        <strain evidence="2">IBT 12815</strain>
    </source>
</reference>
<evidence type="ECO:0000256" key="1">
    <source>
        <dbReference type="SAM" id="MobiDB-lite"/>
    </source>
</evidence>
<dbReference type="GO" id="GO:0046983">
    <property type="term" value="F:protein dimerization activity"/>
    <property type="evidence" value="ECO:0007669"/>
    <property type="project" value="InterPro"/>
</dbReference>
<proteinExistence type="predicted"/>
<dbReference type="GO" id="GO:0003677">
    <property type="term" value="F:DNA binding"/>
    <property type="evidence" value="ECO:0007669"/>
    <property type="project" value="InterPro"/>
</dbReference>
<organism evidence="2 3">
    <name type="scientific">Penicillium hordei</name>
    <dbReference type="NCBI Taxonomy" id="40994"/>
    <lineage>
        <taxon>Eukaryota</taxon>
        <taxon>Fungi</taxon>
        <taxon>Dikarya</taxon>
        <taxon>Ascomycota</taxon>
        <taxon>Pezizomycotina</taxon>
        <taxon>Eurotiomycetes</taxon>
        <taxon>Eurotiomycetidae</taxon>
        <taxon>Eurotiales</taxon>
        <taxon>Aspergillaceae</taxon>
        <taxon>Penicillium</taxon>
    </lineage>
</organism>
<evidence type="ECO:0000313" key="3">
    <source>
        <dbReference type="Proteomes" id="UP001213799"/>
    </source>
</evidence>
<feature type="region of interest" description="Disordered" evidence="1">
    <location>
        <begin position="1"/>
        <end position="21"/>
    </location>
</feature>
<feature type="region of interest" description="Disordered" evidence="1">
    <location>
        <begin position="105"/>
        <end position="155"/>
    </location>
</feature>
<comment type="caution">
    <text evidence="2">The sequence shown here is derived from an EMBL/GenBank/DDBJ whole genome shotgun (WGS) entry which is preliminary data.</text>
</comment>
<dbReference type="GO" id="GO:0045944">
    <property type="term" value="P:positive regulation of transcription by RNA polymerase II"/>
    <property type="evidence" value="ECO:0007669"/>
    <property type="project" value="UniProtKB-ARBA"/>
</dbReference>
<protein>
    <recommendedName>
        <fullName evidence="4">MADS-box domain-containing protein</fullName>
    </recommendedName>
</protein>
<dbReference type="GeneID" id="81592681"/>
<reference evidence="2" key="2">
    <citation type="submission" date="2023-01" db="EMBL/GenBank/DDBJ databases">
        <authorList>
            <person name="Petersen C."/>
        </authorList>
    </citation>
    <scope>NUCLEOTIDE SEQUENCE</scope>
    <source>
        <strain evidence="2">IBT 12815</strain>
    </source>
</reference>
<dbReference type="Proteomes" id="UP001213799">
    <property type="component" value="Unassembled WGS sequence"/>
</dbReference>
<accession>A0AAD6GTJ8</accession>
<keyword evidence="3" id="KW-1185">Reference proteome</keyword>
<dbReference type="InterPro" id="IPR036879">
    <property type="entry name" value="TF_MADSbox_sf"/>
</dbReference>
<dbReference type="SUPFAM" id="SSF55455">
    <property type="entry name" value="SRF-like"/>
    <property type="match status" value="1"/>
</dbReference>